<evidence type="ECO:0000313" key="4">
    <source>
        <dbReference type="Proteomes" id="UP001234495"/>
    </source>
</evidence>
<keyword evidence="4" id="KW-1185">Reference proteome</keyword>
<dbReference type="SUPFAM" id="SSF158499">
    <property type="entry name" value="DnaD domain-like"/>
    <property type="match status" value="1"/>
</dbReference>
<protein>
    <submittedName>
        <fullName evidence="3">DnaD/phage-associated family protein</fullName>
    </submittedName>
</protein>
<comment type="caution">
    <text evidence="3">The sequence shown here is derived from an EMBL/GenBank/DDBJ whole genome shotgun (WGS) entry which is preliminary data.</text>
</comment>
<dbReference type="InterPro" id="IPR053162">
    <property type="entry name" value="DnaD"/>
</dbReference>
<dbReference type="PANTHER" id="PTHR37293">
    <property type="entry name" value="PHAGE REPLICATION PROTEIN-RELATED"/>
    <property type="match status" value="1"/>
</dbReference>
<evidence type="ECO:0000313" key="3">
    <source>
        <dbReference type="EMBL" id="MDQ0232680.1"/>
    </source>
</evidence>
<sequence>MGKTQLIPKNFWIEPLVQEMKTEEKYFYIYLLTNPNSNHIGIYRITKKEMVLYTSYSLEKVESLIERFTTKYELIRYNEETNELAIKNWGKINLKKGGKPVMDCIESELQDVIDRSLIQYVADSIKKKDIYTLFLSYCSDTSRVSEPVQKALHTSREKNETPKHQQQDVEEIITFWDNNGFGVSNINGKEQLLTWLDDGNFHQPNEVIKKALSIACANNKRRLNYVEGILKNWQNESLRTMKEIEDYIEKQQRKQKSRNDDVPGRVIPSGFVLDLTAGEKE</sequence>
<dbReference type="InterPro" id="IPR034829">
    <property type="entry name" value="DnaD-like_sf"/>
</dbReference>
<evidence type="ECO:0000256" key="1">
    <source>
        <dbReference type="ARBA" id="ARBA00093462"/>
    </source>
</evidence>
<name>A0ABT9ZL18_9BACI</name>
<dbReference type="RefSeq" id="WP_307344902.1">
    <property type="nucleotide sequence ID" value="NZ_JAUSUD010000023.1"/>
</dbReference>
<accession>A0ABT9ZL18</accession>
<comment type="similarity">
    <text evidence="1">Belongs to the DnaB/DnaD family.</text>
</comment>
<reference evidence="3 4" key="1">
    <citation type="submission" date="2023-07" db="EMBL/GenBank/DDBJ databases">
        <title>Genomic Encyclopedia of Type Strains, Phase IV (KMG-IV): sequencing the most valuable type-strain genomes for metagenomic binning, comparative biology and taxonomic classification.</title>
        <authorList>
            <person name="Goeker M."/>
        </authorList>
    </citation>
    <scope>NUCLEOTIDE SEQUENCE [LARGE SCALE GENOMIC DNA]</scope>
    <source>
        <strain evidence="3 4">DSM 29005</strain>
    </source>
</reference>
<gene>
    <name evidence="3" type="ORF">J2S19_004002</name>
</gene>
<organism evidence="3 4">
    <name type="scientific">Metabacillus malikii</name>
    <dbReference type="NCBI Taxonomy" id="1504265"/>
    <lineage>
        <taxon>Bacteria</taxon>
        <taxon>Bacillati</taxon>
        <taxon>Bacillota</taxon>
        <taxon>Bacilli</taxon>
        <taxon>Bacillales</taxon>
        <taxon>Bacillaceae</taxon>
        <taxon>Metabacillus</taxon>
    </lineage>
</organism>
<evidence type="ECO:0000259" key="2">
    <source>
        <dbReference type="Pfam" id="PF07261"/>
    </source>
</evidence>
<dbReference type="PANTHER" id="PTHR37293:SF5">
    <property type="entry name" value="DNA REPLICATION PROTEIN"/>
    <property type="match status" value="1"/>
</dbReference>
<dbReference type="Proteomes" id="UP001234495">
    <property type="component" value="Unassembled WGS sequence"/>
</dbReference>
<dbReference type="Gene3D" id="1.10.10.630">
    <property type="entry name" value="DnaD domain-like"/>
    <property type="match status" value="1"/>
</dbReference>
<proteinExistence type="inferred from homology"/>
<dbReference type="NCBIfam" id="TIGR01446">
    <property type="entry name" value="DnaD_dom"/>
    <property type="match status" value="1"/>
</dbReference>
<dbReference type="EMBL" id="JAUSUD010000023">
    <property type="protein sequence ID" value="MDQ0232680.1"/>
    <property type="molecule type" value="Genomic_DNA"/>
</dbReference>
<feature type="domain" description="DnaB/C C-terminal" evidence="2">
    <location>
        <begin position="185"/>
        <end position="248"/>
    </location>
</feature>
<dbReference type="Pfam" id="PF07261">
    <property type="entry name" value="DnaB_2"/>
    <property type="match status" value="1"/>
</dbReference>
<dbReference type="InterPro" id="IPR006343">
    <property type="entry name" value="DnaB/C_C"/>
</dbReference>